<comment type="catalytic activity">
    <reaction evidence="5">
        <text>L-glutamyl-tRNA(Gln) + L-glutamine + ATP + H2O = L-glutaminyl-tRNA(Gln) + L-glutamate + ADP + phosphate + H(+)</text>
        <dbReference type="Rhea" id="RHEA:17521"/>
        <dbReference type="Rhea" id="RHEA-COMP:9681"/>
        <dbReference type="Rhea" id="RHEA-COMP:9684"/>
        <dbReference type="ChEBI" id="CHEBI:15377"/>
        <dbReference type="ChEBI" id="CHEBI:15378"/>
        <dbReference type="ChEBI" id="CHEBI:29985"/>
        <dbReference type="ChEBI" id="CHEBI:30616"/>
        <dbReference type="ChEBI" id="CHEBI:43474"/>
        <dbReference type="ChEBI" id="CHEBI:58359"/>
        <dbReference type="ChEBI" id="CHEBI:78520"/>
        <dbReference type="ChEBI" id="CHEBI:78521"/>
        <dbReference type="ChEBI" id="CHEBI:456216"/>
    </reaction>
</comment>
<dbReference type="PROSITE" id="PS01234">
    <property type="entry name" value="GATB"/>
    <property type="match status" value="1"/>
</dbReference>
<dbReference type="InterPro" id="IPR006075">
    <property type="entry name" value="Asn/Gln-tRNA_Trfase_suB/E_cat"/>
</dbReference>
<dbReference type="InterPro" id="IPR004413">
    <property type="entry name" value="GatB"/>
</dbReference>
<dbReference type="InterPro" id="IPR017958">
    <property type="entry name" value="Gln-tRNA_amidoTrfase_suB_CS"/>
</dbReference>
<evidence type="ECO:0000313" key="8">
    <source>
        <dbReference type="WBParaSite" id="PTRK_0000865700.1"/>
    </source>
</evidence>
<keyword evidence="7" id="KW-1185">Reference proteome</keyword>
<reference evidence="8" key="1">
    <citation type="submission" date="2017-02" db="UniProtKB">
        <authorList>
            <consortium name="WormBaseParasite"/>
        </authorList>
    </citation>
    <scope>IDENTIFICATION</scope>
</reference>
<proteinExistence type="inferred from homology"/>
<keyword evidence="3 5" id="KW-0067">ATP-binding</keyword>
<evidence type="ECO:0000259" key="6">
    <source>
        <dbReference type="Pfam" id="PF02934"/>
    </source>
</evidence>
<dbReference type="HAMAP" id="MF_00121">
    <property type="entry name" value="GatB"/>
    <property type="match status" value="1"/>
</dbReference>
<organism evidence="7 8">
    <name type="scientific">Parastrongyloides trichosuri</name>
    <name type="common">Possum-specific nematode worm</name>
    <dbReference type="NCBI Taxonomy" id="131310"/>
    <lineage>
        <taxon>Eukaryota</taxon>
        <taxon>Metazoa</taxon>
        <taxon>Ecdysozoa</taxon>
        <taxon>Nematoda</taxon>
        <taxon>Chromadorea</taxon>
        <taxon>Rhabditida</taxon>
        <taxon>Tylenchina</taxon>
        <taxon>Panagrolaimomorpha</taxon>
        <taxon>Strongyloidoidea</taxon>
        <taxon>Strongyloididae</taxon>
        <taxon>Parastrongyloides</taxon>
    </lineage>
</organism>
<keyword evidence="5" id="KW-0496">Mitochondrion</keyword>
<dbReference type="InterPro" id="IPR017959">
    <property type="entry name" value="Asn/Gln-tRNA_amidoTrfase_suB/E"/>
</dbReference>
<dbReference type="Pfam" id="PF02934">
    <property type="entry name" value="GatB_N"/>
    <property type="match status" value="1"/>
</dbReference>
<accession>A0A0N4ZKM3</accession>
<dbReference type="GO" id="GO:0070681">
    <property type="term" value="P:glutaminyl-tRNAGln biosynthesis via transamidation"/>
    <property type="evidence" value="ECO:0007669"/>
    <property type="project" value="UniProtKB-UniRule"/>
</dbReference>
<dbReference type="NCBIfam" id="TIGR00133">
    <property type="entry name" value="gatB"/>
    <property type="match status" value="1"/>
</dbReference>
<keyword evidence="2 5" id="KW-0547">Nucleotide-binding</keyword>
<feature type="domain" description="Aspartyl/Glutamyl-tRNA(Gln) amidotransferase subunit B/E catalytic" evidence="6">
    <location>
        <begin position="8"/>
        <end position="311"/>
    </location>
</feature>
<dbReference type="WBParaSite" id="PTRK_0000865700.1">
    <property type="protein sequence ID" value="PTRK_0000865700.1"/>
    <property type="gene ID" value="PTRK_0000865700"/>
</dbReference>
<dbReference type="Proteomes" id="UP000038045">
    <property type="component" value="Unplaced"/>
</dbReference>
<evidence type="ECO:0000256" key="4">
    <source>
        <dbReference type="ARBA" id="ARBA00022917"/>
    </source>
</evidence>
<name>A0A0N4ZKM3_PARTI</name>
<dbReference type="GO" id="GO:0032543">
    <property type="term" value="P:mitochondrial translation"/>
    <property type="evidence" value="ECO:0007669"/>
    <property type="project" value="UniProtKB-UniRule"/>
</dbReference>
<comment type="subunit">
    <text evidence="5">Subunit of the heterotrimeric GatCAB amidotransferase (AdT) complex, composed of A, B and C subunits.</text>
</comment>
<dbReference type="STRING" id="131310.A0A0N4ZKM3"/>
<dbReference type="GO" id="GO:0005524">
    <property type="term" value="F:ATP binding"/>
    <property type="evidence" value="ECO:0007669"/>
    <property type="project" value="UniProtKB-KW"/>
</dbReference>
<evidence type="ECO:0000313" key="7">
    <source>
        <dbReference type="Proteomes" id="UP000038045"/>
    </source>
</evidence>
<keyword evidence="1 5" id="KW-0436">Ligase</keyword>
<sequence length="507" mass="58900">MLNKFRVNIGLEIHAQLASRTKLFSSAPVLENAPPNTLVNIFDCGIPGTMPVLNKNCVMMAIKAAKILNCEIPHISRFDRKHYFYPDMPMGFQITQQEMPIAKNGFFDFYICSPIYSSTDQSNNSSENRNNNKAAQCRIPIKQVQLEIDSGKTIIDGKKQCLIDLNRAGIGLIEIVTLPTISSSLEAVSFLEQLRLFLIHNNITKGEMHKGHFRVDANISLIDKEAPLDVYGERTEVKNINSFKDIVKAIDYEIGRHKDMLIKGKKIRYETRRICENGKTEILREKEGEFIDYRFTAEPNLPLLRINQKWLDSNETSVRLDDLPHLVYINKYGITPKEALELTNDIESKKFMDIALSINEIPVRNFLDWYRELKLLCNKIKKYYPLKNEIDIQNFCFVINLEYSEKITKLSAVDLLKNILTNSDNIKKKEIMTIIDKENLWRINNVEEINKYVDEVCEKEKGLYNKLKNTRNVRDFNKLRNKILQESNKRIVINDIENCIWKKINLQ</sequence>
<comment type="function">
    <text evidence="5">Allows the formation of correctly charged Gln-tRNA(Gln) through the transamidation of misacylated Glu-tRNA(Gln) in the mitochondria. The reaction takes place in the presence of glutamine and ATP through an activated gamma-phospho-Glu-tRNA(Gln).</text>
</comment>
<dbReference type="GO" id="GO:0005739">
    <property type="term" value="C:mitochondrion"/>
    <property type="evidence" value="ECO:0007669"/>
    <property type="project" value="UniProtKB-SubCell"/>
</dbReference>
<evidence type="ECO:0000256" key="1">
    <source>
        <dbReference type="ARBA" id="ARBA00022598"/>
    </source>
</evidence>
<keyword evidence="4 5" id="KW-0648">Protein biosynthesis</keyword>
<dbReference type="GO" id="GO:0050567">
    <property type="term" value="F:glutaminyl-tRNA synthase (glutamine-hydrolyzing) activity"/>
    <property type="evidence" value="ECO:0007669"/>
    <property type="project" value="UniProtKB-UniRule"/>
</dbReference>
<dbReference type="PANTHER" id="PTHR11659">
    <property type="entry name" value="GLUTAMYL-TRNA GLN AMIDOTRANSFERASE SUBUNIT B MITOCHONDRIAL AND PROKARYOTIC PET112-RELATED"/>
    <property type="match status" value="1"/>
</dbReference>
<dbReference type="SUPFAM" id="SSF55931">
    <property type="entry name" value="Glutamine synthetase/guanido kinase"/>
    <property type="match status" value="1"/>
</dbReference>
<comment type="subcellular location">
    <subcellularLocation>
        <location evidence="5">Mitochondrion</location>
    </subcellularLocation>
</comment>
<dbReference type="NCBIfam" id="NF004012">
    <property type="entry name" value="PRK05477.1-2"/>
    <property type="match status" value="1"/>
</dbReference>
<evidence type="ECO:0000256" key="2">
    <source>
        <dbReference type="ARBA" id="ARBA00022741"/>
    </source>
</evidence>
<dbReference type="AlphaFoldDB" id="A0A0N4ZKM3"/>
<evidence type="ECO:0000256" key="5">
    <source>
        <dbReference type="HAMAP-Rule" id="MF_03147"/>
    </source>
</evidence>
<comment type="similarity">
    <text evidence="5">Belongs to the GatB/GatE family. GatB subfamily.</text>
</comment>
<dbReference type="EC" id="6.3.5.-" evidence="5"/>
<evidence type="ECO:0000256" key="3">
    <source>
        <dbReference type="ARBA" id="ARBA00022840"/>
    </source>
</evidence>
<dbReference type="PANTHER" id="PTHR11659:SF0">
    <property type="entry name" value="GLUTAMYL-TRNA(GLN) AMIDOTRANSFERASE SUBUNIT B, MITOCHONDRIAL"/>
    <property type="match status" value="1"/>
</dbReference>
<protein>
    <recommendedName>
        <fullName evidence="5">Glutamyl-tRNA(Gln) amidotransferase subunit B, mitochondrial</fullName>
        <shortName evidence="5">Glu-AdT subunit B</shortName>
        <ecNumber evidence="5">6.3.5.-</ecNumber>
    </recommendedName>
</protein>
<dbReference type="GO" id="GO:0030956">
    <property type="term" value="C:glutamyl-tRNA(Gln) amidotransferase complex"/>
    <property type="evidence" value="ECO:0007669"/>
    <property type="project" value="UniProtKB-UniRule"/>
</dbReference>
<dbReference type="InterPro" id="IPR014746">
    <property type="entry name" value="Gln_synth/guanido_kin_cat_dom"/>
</dbReference>